<comment type="subcellular location">
    <subcellularLocation>
        <location evidence="3">Periplasm</location>
    </subcellularLocation>
</comment>
<feature type="domain" description="Cytochrome-c3 hydrogenase C-terminal" evidence="15">
    <location>
        <begin position="244"/>
        <end position="327"/>
    </location>
</feature>
<dbReference type="EMBL" id="JAEMHK010000018">
    <property type="protein sequence ID" value="MBJ6802328.1"/>
    <property type="molecule type" value="Genomic_DNA"/>
</dbReference>
<comment type="caution">
    <text evidence="16">The sequence shown here is derived from an EMBL/GenBank/DDBJ whole genome shotgun (WGS) entry which is preliminary data.</text>
</comment>
<dbReference type="Pfam" id="PF14720">
    <property type="entry name" value="NiFe_hyd_SSU_C"/>
    <property type="match status" value="1"/>
</dbReference>
<organism evidence="16 17">
    <name type="scientific">Geomonas propionica</name>
    <dbReference type="NCBI Taxonomy" id="2798582"/>
    <lineage>
        <taxon>Bacteria</taxon>
        <taxon>Pseudomonadati</taxon>
        <taxon>Thermodesulfobacteriota</taxon>
        <taxon>Desulfuromonadia</taxon>
        <taxon>Geobacterales</taxon>
        <taxon>Geobacteraceae</taxon>
        <taxon>Geomonas</taxon>
    </lineage>
</organism>
<reference evidence="16 17" key="1">
    <citation type="submission" date="2020-12" db="EMBL/GenBank/DDBJ databases">
        <title>Geomonas sp. Red259, isolated from paddy soil.</title>
        <authorList>
            <person name="Xu Z."/>
            <person name="Zhang Z."/>
            <person name="Masuda Y."/>
            <person name="Itoh H."/>
            <person name="Senoo K."/>
        </authorList>
    </citation>
    <scope>NUCLEOTIDE SEQUENCE [LARGE SCALE GENOMIC DNA]</scope>
    <source>
        <strain evidence="16 17">Red259</strain>
    </source>
</reference>
<dbReference type="InterPro" id="IPR001821">
    <property type="entry name" value="NiFe_hydrogenase_ssu"/>
</dbReference>
<dbReference type="PROSITE" id="PS51318">
    <property type="entry name" value="TAT"/>
    <property type="match status" value="1"/>
</dbReference>
<keyword evidence="6" id="KW-0004">4Fe-4S</keyword>
<evidence type="ECO:0000256" key="6">
    <source>
        <dbReference type="ARBA" id="ARBA00022485"/>
    </source>
</evidence>
<name>A0ABS0YWU5_9BACT</name>
<keyword evidence="17" id="KW-1185">Reference proteome</keyword>
<dbReference type="InterPro" id="IPR037148">
    <property type="entry name" value="NiFe-Hase_small_C_sf"/>
</dbReference>
<dbReference type="NCBIfam" id="TIGR00391">
    <property type="entry name" value="hydA"/>
    <property type="match status" value="1"/>
</dbReference>
<comment type="cofactor">
    <cofactor evidence="1">
        <name>[3Fe-4S] cluster</name>
        <dbReference type="ChEBI" id="CHEBI:21137"/>
    </cofactor>
</comment>
<keyword evidence="9" id="KW-0574">Periplasm</keyword>
<comment type="similarity">
    <text evidence="4">Belongs to the [NiFe]/[NiFeSe] hydrogenase small subunit family.</text>
</comment>
<protein>
    <submittedName>
        <fullName evidence="16">Hydrogenase small subunit</fullName>
    </submittedName>
</protein>
<evidence type="ECO:0000259" key="15">
    <source>
        <dbReference type="Pfam" id="PF14720"/>
    </source>
</evidence>
<gene>
    <name evidence="16" type="ORF">JFN90_19555</name>
</gene>
<evidence type="ECO:0000256" key="5">
    <source>
        <dbReference type="ARBA" id="ARBA00011771"/>
    </source>
</evidence>
<dbReference type="InterPro" id="IPR037024">
    <property type="entry name" value="NiFe_Hase_small_N_sf"/>
</dbReference>
<evidence type="ECO:0000259" key="14">
    <source>
        <dbReference type="Pfam" id="PF01058"/>
    </source>
</evidence>
<comment type="subunit">
    <text evidence="5">Heterodimer of a large and a small subunit.</text>
</comment>
<dbReference type="SUPFAM" id="SSF56770">
    <property type="entry name" value="HydA/Nqo6-like"/>
    <property type="match status" value="1"/>
</dbReference>
<keyword evidence="8" id="KW-0732">Signal</keyword>
<dbReference type="InterPro" id="IPR006137">
    <property type="entry name" value="NADH_UbQ_OxRdtase-like_20kDa"/>
</dbReference>
<evidence type="ECO:0000256" key="10">
    <source>
        <dbReference type="ARBA" id="ARBA00023002"/>
    </source>
</evidence>
<dbReference type="InterPro" id="IPR027394">
    <property type="entry name" value="Cytochrome-c3_hydrogenase_C"/>
</dbReference>
<dbReference type="Pfam" id="PF01058">
    <property type="entry name" value="Oxidored_q6"/>
    <property type="match status" value="1"/>
</dbReference>
<dbReference type="RefSeq" id="WP_199396806.1">
    <property type="nucleotide sequence ID" value="NZ_JAEMHK010000018.1"/>
</dbReference>
<evidence type="ECO:0000256" key="13">
    <source>
        <dbReference type="ARBA" id="ARBA00023291"/>
    </source>
</evidence>
<evidence type="ECO:0000313" key="17">
    <source>
        <dbReference type="Proteomes" id="UP000641025"/>
    </source>
</evidence>
<dbReference type="InterPro" id="IPR019546">
    <property type="entry name" value="TAT_signal_bac_arc"/>
</dbReference>
<dbReference type="PANTHER" id="PTHR30013:SF7">
    <property type="entry name" value="HYDROGENASE-2 SMALL CHAIN"/>
    <property type="match status" value="1"/>
</dbReference>
<evidence type="ECO:0000256" key="12">
    <source>
        <dbReference type="ARBA" id="ARBA00023014"/>
    </source>
</evidence>
<dbReference type="NCBIfam" id="TIGR01409">
    <property type="entry name" value="TAT_signal_seq"/>
    <property type="match status" value="1"/>
</dbReference>
<evidence type="ECO:0000313" key="16">
    <source>
        <dbReference type="EMBL" id="MBJ6802328.1"/>
    </source>
</evidence>
<keyword evidence="7" id="KW-0479">Metal-binding</keyword>
<evidence type="ECO:0000256" key="4">
    <source>
        <dbReference type="ARBA" id="ARBA00006605"/>
    </source>
</evidence>
<evidence type="ECO:0000256" key="7">
    <source>
        <dbReference type="ARBA" id="ARBA00022723"/>
    </source>
</evidence>
<evidence type="ECO:0000256" key="8">
    <source>
        <dbReference type="ARBA" id="ARBA00022729"/>
    </source>
</evidence>
<feature type="domain" description="NADH:ubiquinone oxidoreductase-like 20kDa subunit" evidence="14">
    <location>
        <begin position="79"/>
        <end position="224"/>
    </location>
</feature>
<keyword evidence="10" id="KW-0560">Oxidoreductase</keyword>
<dbReference type="PRINTS" id="PR00614">
    <property type="entry name" value="NIHGNASESMLL"/>
</dbReference>
<keyword evidence="11" id="KW-0408">Iron</keyword>
<dbReference type="PANTHER" id="PTHR30013">
    <property type="entry name" value="NIFE / NIFESE HYDROGENASE SMALL SUBUNIT FAMILY MEMBER"/>
    <property type="match status" value="1"/>
</dbReference>
<keyword evidence="13" id="KW-0003">3Fe-4S</keyword>
<accession>A0ABS0YWU5</accession>
<dbReference type="InterPro" id="IPR006311">
    <property type="entry name" value="TAT_signal"/>
</dbReference>
<evidence type="ECO:0000256" key="1">
    <source>
        <dbReference type="ARBA" id="ARBA00001927"/>
    </source>
</evidence>
<sequence>MSTTRTEPCNDKQGATLGNEDLSISQILKERGVSRRDFLKFCSTVTAALALPPSFAPSVARALDEVKRPPLVWLEFQGCTGDSEALLRSANPTVAEIILDILSVDYHETIMAAAGHQAEAALDKTITDYKGKYFAVIEGSIPMKDGGVYGCVGGKTNLERARQVCGGAAATIAIGTCASYGGIPAAAPNPTGAVGVKEAVPGATVINLPGCPCNADNLTATIVHYLVFNKIPALDGHGRPLFAYGKRIHDNCERRPHFDAGQYVEKWGDEGHRKGYCLYKMGCKGPATFHNCPTQRYNEKTAWPIGSGHPCVGCAEPQFWDVMSPMYKRLPNVPGFGIEHTADAIGLGLAAGAAGAFVVHGALSAMRKDKEPGEDAKED</sequence>
<dbReference type="Proteomes" id="UP000641025">
    <property type="component" value="Unassembled WGS sequence"/>
</dbReference>
<comment type="cofactor">
    <cofactor evidence="2">
        <name>[4Fe-4S] cluster</name>
        <dbReference type="ChEBI" id="CHEBI:49883"/>
    </cofactor>
</comment>
<evidence type="ECO:0000256" key="2">
    <source>
        <dbReference type="ARBA" id="ARBA00001966"/>
    </source>
</evidence>
<evidence type="ECO:0000256" key="9">
    <source>
        <dbReference type="ARBA" id="ARBA00022764"/>
    </source>
</evidence>
<dbReference type="PIRSF" id="PIRSF000310">
    <property type="entry name" value="NiFe_hyd_ssu"/>
    <property type="match status" value="1"/>
</dbReference>
<evidence type="ECO:0000256" key="11">
    <source>
        <dbReference type="ARBA" id="ARBA00023004"/>
    </source>
</evidence>
<dbReference type="Gene3D" id="3.40.50.700">
    <property type="entry name" value="NADH:ubiquinone oxidoreductase-like, 20kDa subunit"/>
    <property type="match status" value="1"/>
</dbReference>
<evidence type="ECO:0000256" key="3">
    <source>
        <dbReference type="ARBA" id="ARBA00004418"/>
    </source>
</evidence>
<proteinExistence type="inferred from homology"/>
<keyword evidence="12" id="KW-0411">Iron-sulfur</keyword>
<dbReference type="Gene3D" id="4.10.480.10">
    <property type="entry name" value="Cytochrome-c3 hydrogenase, C-terminal domain"/>
    <property type="match status" value="1"/>
</dbReference>